<dbReference type="GeneID" id="36331949"/>
<feature type="transmembrane region" description="Helical" evidence="10">
    <location>
        <begin position="551"/>
        <end position="570"/>
    </location>
</feature>
<evidence type="ECO:0000256" key="9">
    <source>
        <dbReference type="SAM" id="MobiDB-lite"/>
    </source>
</evidence>
<evidence type="ECO:0000256" key="5">
    <source>
        <dbReference type="ARBA" id="ARBA00022737"/>
    </source>
</evidence>
<keyword evidence="7 8" id="KW-0472">Membrane</keyword>
<evidence type="ECO:0000256" key="1">
    <source>
        <dbReference type="ARBA" id="ARBA00004141"/>
    </source>
</evidence>
<dbReference type="GO" id="GO:0016020">
    <property type="term" value="C:membrane"/>
    <property type="evidence" value="ECO:0007669"/>
    <property type="project" value="UniProtKB-SubCell"/>
</dbReference>
<reference evidence="11 12" key="1">
    <citation type="submission" date="2017-04" db="EMBL/GenBank/DDBJ databases">
        <title>Genome Sequence of the Model Brown-Rot Fungus Postia placenta SB12.</title>
        <authorList>
            <consortium name="DOE Joint Genome Institute"/>
            <person name="Gaskell J."/>
            <person name="Kersten P."/>
            <person name="Larrondo L.F."/>
            <person name="Canessa P."/>
            <person name="Martinez D."/>
            <person name="Hibbett D."/>
            <person name="Schmoll M."/>
            <person name="Kubicek C.P."/>
            <person name="Martinez A.T."/>
            <person name="Yadav J."/>
            <person name="Master E."/>
            <person name="Magnuson J.K."/>
            <person name="James T."/>
            <person name="Yaver D."/>
            <person name="Berka R."/>
            <person name="Labutti K."/>
            <person name="Lipzen A."/>
            <person name="Aerts A."/>
            <person name="Barry K."/>
            <person name="Henrissat B."/>
            <person name="Blanchette R."/>
            <person name="Grigoriev I."/>
            <person name="Cullen D."/>
        </authorList>
    </citation>
    <scope>NUCLEOTIDE SEQUENCE [LARGE SCALE GENOMIC DNA]</scope>
    <source>
        <strain evidence="11 12">MAD-698-R-SB12</strain>
    </source>
</reference>
<dbReference type="AlphaFoldDB" id="A0A1X6MMS0"/>
<feature type="repeat" description="Solcar" evidence="8">
    <location>
        <begin position="681"/>
        <end position="788"/>
    </location>
</feature>
<comment type="similarity">
    <text evidence="2">Belongs to the mitochondrial carrier (TC 2.A.29) family.</text>
</comment>
<evidence type="ECO:0000256" key="8">
    <source>
        <dbReference type="PROSITE-ProRule" id="PRU00282"/>
    </source>
</evidence>
<dbReference type="GO" id="GO:0015217">
    <property type="term" value="F:ADP transmembrane transporter activity"/>
    <property type="evidence" value="ECO:0007669"/>
    <property type="project" value="TreeGrafter"/>
</dbReference>
<evidence type="ECO:0000256" key="3">
    <source>
        <dbReference type="ARBA" id="ARBA00022448"/>
    </source>
</evidence>
<keyword evidence="5" id="KW-0677">Repeat</keyword>
<evidence type="ECO:0000256" key="10">
    <source>
        <dbReference type="SAM" id="Phobius"/>
    </source>
</evidence>
<dbReference type="InterPro" id="IPR023395">
    <property type="entry name" value="MCP_dom_sf"/>
</dbReference>
<dbReference type="RefSeq" id="XP_024334515.1">
    <property type="nucleotide sequence ID" value="XM_024487000.1"/>
</dbReference>
<name>A0A1X6MMS0_9APHY</name>
<dbReference type="PROSITE" id="PS50920">
    <property type="entry name" value="SOLCAR"/>
    <property type="match status" value="2"/>
</dbReference>
<dbReference type="SUPFAM" id="SSF81296">
    <property type="entry name" value="E set domains"/>
    <property type="match status" value="1"/>
</dbReference>
<dbReference type="STRING" id="670580.A0A1X6MMS0"/>
<sequence>MDSEKRQHHEGSPDRELPEYPAVGGSRAELTQHDYQLEDSKGRSWLFLSLRSHAKSEKQLPLFHNGDIIAGDVALDFDKTSGVQAVFVAIIAGVTAVGQEEARFLHLPATLWDGKSTTSAVAKPTGKQSWPFSLALPSEIALPGKGKRASQTYILPPSFSERASPAYVEYKVIVTVRRGLFRANQTLSTAIVYLPHWRADPPSASRHAAYRNGTPLVSPEFDPDGWKVLSPVTVKGTLFNARQVEVQCTLAVARPLSFARGSPIPLFLTVAGADEQAVGVLAAPAAIKVHLRRSRVLGPYATNEEADPPSDKVFRDIVGTAYFWPLEQGSSGRTAQTLQGELSVNVGLKPSFTFPEFSLKVRGCPLGNAAIPLTPVAMHFPQYHLVLLPPQASGFSCKGSASEALLTEQAVIASAEAMGVLSRRFAPPGCLLVARGASECMDPYIANYQWARLNILDRNRLHHAAAVIRIRIEVPYIAGKPTHQIISHLSLDHGRPSTANFAQKAAHRIAAIRLWACIVEYAYFFFYSFVRTSYIKRLAARLPKGAKPPPLSTAAELILGAIAGALAQIFTIPVSVIATRQQIGPSLDGRRRRSARATPERKAADIDSAAAAAGPQESDDSFLGVAMEIVEEEGIGGLWLGIKPGLVLTVNPAITYGAYERVKSVLLVAQEKATGVTDAKLSAWTAFAVGALSKTLATVVTYPYIMAKVRIQARSADAEEAAEEHVPPPPPHAYHHVQNKHVGALAILARVWRQQGFLGWYQGMGAQITKAVLSQALLFMSKDKFEQWALAIMVMFWHLRRGKA</sequence>
<evidence type="ECO:0000256" key="2">
    <source>
        <dbReference type="ARBA" id="ARBA00006375"/>
    </source>
</evidence>
<evidence type="ECO:0000256" key="6">
    <source>
        <dbReference type="ARBA" id="ARBA00022989"/>
    </source>
</evidence>
<evidence type="ECO:0000256" key="7">
    <source>
        <dbReference type="ARBA" id="ARBA00023136"/>
    </source>
</evidence>
<evidence type="ECO:0000313" key="12">
    <source>
        <dbReference type="Proteomes" id="UP000194127"/>
    </source>
</evidence>
<dbReference type="Pfam" id="PF00153">
    <property type="entry name" value="Mito_carr"/>
    <property type="match status" value="2"/>
</dbReference>
<gene>
    <name evidence="11" type="ORF">POSPLADRAFT_1155878</name>
</gene>
<feature type="region of interest" description="Disordered" evidence="9">
    <location>
        <begin position="1"/>
        <end position="25"/>
    </location>
</feature>
<dbReference type="PANTHER" id="PTHR45939">
    <property type="entry name" value="PEROXISOMAL MEMBRANE PROTEIN PMP34-RELATED"/>
    <property type="match status" value="1"/>
</dbReference>
<comment type="subcellular location">
    <subcellularLocation>
        <location evidence="1">Membrane</location>
        <topology evidence="1">Multi-pass membrane protein</topology>
    </subcellularLocation>
</comment>
<dbReference type="SUPFAM" id="SSF103506">
    <property type="entry name" value="Mitochondrial carrier"/>
    <property type="match status" value="1"/>
</dbReference>
<dbReference type="Proteomes" id="UP000194127">
    <property type="component" value="Unassembled WGS sequence"/>
</dbReference>
<evidence type="ECO:0008006" key="13">
    <source>
        <dbReference type="Google" id="ProtNLM"/>
    </source>
</evidence>
<organism evidence="11 12">
    <name type="scientific">Postia placenta MAD-698-R-SB12</name>
    <dbReference type="NCBI Taxonomy" id="670580"/>
    <lineage>
        <taxon>Eukaryota</taxon>
        <taxon>Fungi</taxon>
        <taxon>Dikarya</taxon>
        <taxon>Basidiomycota</taxon>
        <taxon>Agaricomycotina</taxon>
        <taxon>Agaricomycetes</taxon>
        <taxon>Polyporales</taxon>
        <taxon>Adustoporiaceae</taxon>
        <taxon>Rhodonia</taxon>
    </lineage>
</organism>
<dbReference type="Gene3D" id="2.60.40.640">
    <property type="match status" value="1"/>
</dbReference>
<evidence type="ECO:0000256" key="4">
    <source>
        <dbReference type="ARBA" id="ARBA00022692"/>
    </source>
</evidence>
<proteinExistence type="inferred from homology"/>
<keyword evidence="4 8" id="KW-0812">Transmembrane</keyword>
<feature type="transmembrane region" description="Helical" evidence="10">
    <location>
        <begin position="510"/>
        <end position="530"/>
    </location>
</feature>
<dbReference type="InterPro" id="IPR014752">
    <property type="entry name" value="Arrestin-like_C"/>
</dbReference>
<accession>A0A1X6MMS0</accession>
<feature type="repeat" description="Solcar" evidence="8">
    <location>
        <begin position="551"/>
        <end position="665"/>
    </location>
</feature>
<dbReference type="Gene3D" id="1.50.40.10">
    <property type="entry name" value="Mitochondrial carrier domain"/>
    <property type="match status" value="1"/>
</dbReference>
<evidence type="ECO:0000313" key="11">
    <source>
        <dbReference type="EMBL" id="OSX57721.1"/>
    </source>
</evidence>
<feature type="region of interest" description="Disordered" evidence="9">
    <location>
        <begin position="587"/>
        <end position="616"/>
    </location>
</feature>
<keyword evidence="6 10" id="KW-1133">Transmembrane helix</keyword>
<keyword evidence="3" id="KW-0813">Transport</keyword>
<dbReference type="InterPro" id="IPR014756">
    <property type="entry name" value="Ig_E-set"/>
</dbReference>
<feature type="compositionally biased region" description="Basic and acidic residues" evidence="9">
    <location>
        <begin position="1"/>
        <end position="18"/>
    </location>
</feature>
<dbReference type="InterPro" id="IPR018108">
    <property type="entry name" value="MCP_transmembrane"/>
</dbReference>
<dbReference type="OrthoDB" id="2333384at2759"/>
<dbReference type="InterPro" id="IPR052217">
    <property type="entry name" value="Mito/Peroxisomal_Carrier"/>
</dbReference>
<protein>
    <recommendedName>
        <fullName evidence="13">Arrestin-like N-terminal domain-containing protein</fullName>
    </recommendedName>
</protein>
<keyword evidence="12" id="KW-1185">Reference proteome</keyword>
<dbReference type="EMBL" id="KZ110607">
    <property type="protein sequence ID" value="OSX57721.1"/>
    <property type="molecule type" value="Genomic_DNA"/>
</dbReference>
<dbReference type="PANTHER" id="PTHR45939:SF1">
    <property type="entry name" value="MITOCHONDRIAL THIAMINE PYROPHOSPHATE CARRIER 1-RELATED"/>
    <property type="match status" value="1"/>
</dbReference>